<dbReference type="EMBL" id="CP029194">
    <property type="protein sequence ID" value="QES19151.1"/>
    <property type="molecule type" value="Genomic_DNA"/>
</dbReference>
<reference evidence="1 2" key="1">
    <citation type="submission" date="2018-05" db="EMBL/GenBank/DDBJ databases">
        <title>Streptomyces venezuelae.</title>
        <authorList>
            <person name="Kim W."/>
            <person name="Lee N."/>
            <person name="Cho B.-K."/>
        </authorList>
    </citation>
    <scope>NUCLEOTIDE SEQUENCE [LARGE SCALE GENOMIC DNA]</scope>
    <source>
        <strain evidence="1 2">ATCC 15068</strain>
    </source>
</reference>
<evidence type="ECO:0000313" key="1">
    <source>
        <dbReference type="EMBL" id="QES19151.1"/>
    </source>
</evidence>
<evidence type="ECO:0000313" key="2">
    <source>
        <dbReference type="Proteomes" id="UP000324106"/>
    </source>
</evidence>
<dbReference type="Proteomes" id="UP000324106">
    <property type="component" value="Chromosome"/>
</dbReference>
<name>A0A5P2AQM6_STRVZ</name>
<proteinExistence type="predicted"/>
<sequence>MHDDWFPSGWTRVLPRHQALLMCLLLSTAASRPVTGTLDEVVQEVFGDSLGDFLRELGEDLDSPVLWLQPDDLAWAKGAGEEDRVRAEAEARREACEGALRAGGFPVPTTMRELVGTMLALGIAHTAEGRWTMPERLPLPEKVLRLPQDLREIFRKLRHSEAVAPWKQALIRYLDEGLGRPGDIFTTPGRLAEAVRLSTGELRAALDYLADDGHLRLYRGIPRVPVASARDLQDHQRFHLVPDWERYDEDHMFVVRHDDTEDQGPRP</sequence>
<dbReference type="Pfam" id="PF19508">
    <property type="entry name" value="DUF6042"/>
    <property type="match status" value="1"/>
</dbReference>
<protein>
    <submittedName>
        <fullName evidence="1">Uncharacterized protein</fullName>
    </submittedName>
</protein>
<accession>A0A5P2AQM6</accession>
<dbReference type="InterPro" id="IPR046105">
    <property type="entry name" value="DUF6042"/>
</dbReference>
<organism evidence="1 2">
    <name type="scientific">Streptomyces venezuelae</name>
    <dbReference type="NCBI Taxonomy" id="54571"/>
    <lineage>
        <taxon>Bacteria</taxon>
        <taxon>Bacillati</taxon>
        <taxon>Actinomycetota</taxon>
        <taxon>Actinomycetes</taxon>
        <taxon>Kitasatosporales</taxon>
        <taxon>Streptomycetaceae</taxon>
        <taxon>Streptomyces</taxon>
    </lineage>
</organism>
<gene>
    <name evidence="1" type="ORF">DEJ46_08660</name>
</gene>
<dbReference type="AlphaFoldDB" id="A0A5P2AQM6"/>